<comment type="caution">
    <text evidence="2">The sequence shown here is derived from an EMBL/GenBank/DDBJ whole genome shotgun (WGS) entry which is preliminary data.</text>
</comment>
<organism evidence="2 3">
    <name type="scientific">Entotheonella factor</name>
    <dbReference type="NCBI Taxonomy" id="1429438"/>
    <lineage>
        <taxon>Bacteria</taxon>
        <taxon>Pseudomonadati</taxon>
        <taxon>Nitrospinota/Tectimicrobiota group</taxon>
        <taxon>Candidatus Tectimicrobiota</taxon>
        <taxon>Candidatus Entotheonellia</taxon>
        <taxon>Candidatus Entotheonellales</taxon>
        <taxon>Candidatus Entotheonellaceae</taxon>
        <taxon>Candidatus Entotheonella</taxon>
    </lineage>
</organism>
<evidence type="ECO:0000313" key="3">
    <source>
        <dbReference type="Proteomes" id="UP000019141"/>
    </source>
</evidence>
<dbReference type="EMBL" id="AZHW01001527">
    <property type="protein sequence ID" value="ETW92340.1"/>
    <property type="molecule type" value="Genomic_DNA"/>
</dbReference>
<keyword evidence="3" id="KW-1185">Reference proteome</keyword>
<keyword evidence="1" id="KW-1133">Transmembrane helix</keyword>
<dbReference type="HOGENOM" id="CLU_3388632_0_0_7"/>
<gene>
    <name evidence="2" type="ORF">ETSY1_44090</name>
</gene>
<name>W4L3V9_ENTF1</name>
<protein>
    <submittedName>
        <fullName evidence="2">Uncharacterized protein</fullName>
    </submittedName>
</protein>
<dbReference type="Proteomes" id="UP000019141">
    <property type="component" value="Unassembled WGS sequence"/>
</dbReference>
<evidence type="ECO:0000256" key="1">
    <source>
        <dbReference type="SAM" id="Phobius"/>
    </source>
</evidence>
<evidence type="ECO:0000313" key="2">
    <source>
        <dbReference type="EMBL" id="ETW92340.1"/>
    </source>
</evidence>
<reference evidence="2 3" key="1">
    <citation type="journal article" date="2014" name="Nature">
        <title>An environmental bacterial taxon with a large and distinct metabolic repertoire.</title>
        <authorList>
            <person name="Wilson M.C."/>
            <person name="Mori T."/>
            <person name="Ruckert C."/>
            <person name="Uria A.R."/>
            <person name="Helf M.J."/>
            <person name="Takada K."/>
            <person name="Gernert C."/>
            <person name="Steffens U.A."/>
            <person name="Heycke N."/>
            <person name="Schmitt S."/>
            <person name="Rinke C."/>
            <person name="Helfrich E.J."/>
            <person name="Brachmann A.O."/>
            <person name="Gurgui C."/>
            <person name="Wakimoto T."/>
            <person name="Kracht M."/>
            <person name="Crusemann M."/>
            <person name="Hentschel U."/>
            <person name="Abe I."/>
            <person name="Matsunaga S."/>
            <person name="Kalinowski J."/>
            <person name="Takeyama H."/>
            <person name="Piel J."/>
        </authorList>
    </citation>
    <scope>NUCLEOTIDE SEQUENCE [LARGE SCALE GENOMIC DNA]</scope>
    <source>
        <strain evidence="3">TSY1</strain>
    </source>
</reference>
<keyword evidence="1" id="KW-0812">Transmembrane</keyword>
<dbReference type="AlphaFoldDB" id="W4L3V9"/>
<accession>W4L3V9</accession>
<sequence length="32" mass="3759">MIFEKYILTLMTILAFIRLITIMMGFYPALSC</sequence>
<proteinExistence type="predicted"/>
<keyword evidence="1" id="KW-0472">Membrane</keyword>
<feature type="transmembrane region" description="Helical" evidence="1">
    <location>
        <begin position="6"/>
        <end position="30"/>
    </location>
</feature>